<comment type="caution">
    <text evidence="1">The sequence shown here is derived from an EMBL/GenBank/DDBJ whole genome shotgun (WGS) entry which is preliminary data.</text>
</comment>
<dbReference type="Proteomes" id="UP000887159">
    <property type="component" value="Unassembled WGS sequence"/>
</dbReference>
<accession>A0A8X6WCB1</accession>
<sequence>MELFDWRIALKKTPCSIHTNNYKSLISETSVMAVYLEESQQDHSCSSISLPDFKLVRQSGDSNCCAVMYKQYQKGLHSNPGEALKFVSIVHLSPGSTLNSGRATSPLEKLVKRKIGGMPLSPPLGCSFSNCDETELSRIVTCMVLKATAYEGLTSSPLP</sequence>
<dbReference type="AlphaFoldDB" id="A0A8X6WCB1"/>
<dbReference type="EMBL" id="BMAU01021402">
    <property type="protein sequence ID" value="GFY32393.1"/>
    <property type="molecule type" value="Genomic_DNA"/>
</dbReference>
<proteinExistence type="predicted"/>
<evidence type="ECO:0000313" key="2">
    <source>
        <dbReference type="Proteomes" id="UP000887159"/>
    </source>
</evidence>
<evidence type="ECO:0000313" key="1">
    <source>
        <dbReference type="EMBL" id="GFY32393.1"/>
    </source>
</evidence>
<gene>
    <name evidence="1" type="ORF">TNCV_3559011</name>
</gene>
<keyword evidence="2" id="KW-1185">Reference proteome</keyword>
<organism evidence="1 2">
    <name type="scientific">Trichonephila clavipes</name>
    <name type="common">Golden silk orbweaver</name>
    <name type="synonym">Nephila clavipes</name>
    <dbReference type="NCBI Taxonomy" id="2585209"/>
    <lineage>
        <taxon>Eukaryota</taxon>
        <taxon>Metazoa</taxon>
        <taxon>Ecdysozoa</taxon>
        <taxon>Arthropoda</taxon>
        <taxon>Chelicerata</taxon>
        <taxon>Arachnida</taxon>
        <taxon>Araneae</taxon>
        <taxon>Araneomorphae</taxon>
        <taxon>Entelegynae</taxon>
        <taxon>Araneoidea</taxon>
        <taxon>Nephilidae</taxon>
        <taxon>Trichonephila</taxon>
    </lineage>
</organism>
<reference evidence="1" key="1">
    <citation type="submission" date="2020-08" db="EMBL/GenBank/DDBJ databases">
        <title>Multicomponent nature underlies the extraordinary mechanical properties of spider dragline silk.</title>
        <authorList>
            <person name="Kono N."/>
            <person name="Nakamura H."/>
            <person name="Mori M."/>
            <person name="Yoshida Y."/>
            <person name="Ohtoshi R."/>
            <person name="Malay A.D."/>
            <person name="Moran D.A.P."/>
            <person name="Tomita M."/>
            <person name="Numata K."/>
            <person name="Arakawa K."/>
        </authorList>
    </citation>
    <scope>NUCLEOTIDE SEQUENCE</scope>
</reference>
<name>A0A8X6WCB1_TRICX</name>
<protein>
    <submittedName>
        <fullName evidence="1">Uncharacterized protein</fullName>
    </submittedName>
</protein>